<reference evidence="1 2" key="1">
    <citation type="submission" date="2024-04" db="EMBL/GenBank/DDBJ databases">
        <title>Flavobacterium sp. DGU11 16S ribosomal RNA gene Genome sequencing and assembly.</title>
        <authorList>
            <person name="Park S."/>
        </authorList>
    </citation>
    <scope>NUCLEOTIDE SEQUENCE [LARGE SCALE GENOMIC DNA]</scope>
    <source>
        <strain evidence="1 2">DGU11</strain>
    </source>
</reference>
<accession>A0ABU9HUW3</accession>
<organism evidence="1 2">
    <name type="scientific">Flavobacterium arundinis</name>
    <dbReference type="NCBI Taxonomy" id="3139143"/>
    <lineage>
        <taxon>Bacteria</taxon>
        <taxon>Pseudomonadati</taxon>
        <taxon>Bacteroidota</taxon>
        <taxon>Flavobacteriia</taxon>
        <taxon>Flavobacteriales</taxon>
        <taxon>Flavobacteriaceae</taxon>
        <taxon>Flavobacterium</taxon>
    </lineage>
</organism>
<name>A0ABU9HUW3_9FLAO</name>
<dbReference type="Proteomes" id="UP001464555">
    <property type="component" value="Unassembled WGS sequence"/>
</dbReference>
<evidence type="ECO:0000313" key="1">
    <source>
        <dbReference type="EMBL" id="MEL1243949.1"/>
    </source>
</evidence>
<dbReference type="RefSeq" id="WP_341696263.1">
    <property type="nucleotide sequence ID" value="NZ_JBBYHR010000003.1"/>
</dbReference>
<gene>
    <name evidence="1" type="ORF">AAEO56_06710</name>
</gene>
<dbReference type="EMBL" id="JBBYHR010000003">
    <property type="protein sequence ID" value="MEL1243949.1"/>
    <property type="molecule type" value="Genomic_DNA"/>
</dbReference>
<comment type="caution">
    <text evidence="1">The sequence shown here is derived from an EMBL/GenBank/DDBJ whole genome shotgun (WGS) entry which is preliminary data.</text>
</comment>
<keyword evidence="2" id="KW-1185">Reference proteome</keyword>
<protein>
    <submittedName>
        <fullName evidence="1">Uncharacterized protein</fullName>
    </submittedName>
</protein>
<proteinExistence type="predicted"/>
<evidence type="ECO:0000313" key="2">
    <source>
        <dbReference type="Proteomes" id="UP001464555"/>
    </source>
</evidence>
<sequence>MIEKLLLLIIIMLFTSFTSDKDVYICQSKNAKRYHFTKDCKGLSNCKAEIGKVTLSEAEKQGKTVCGYED</sequence>